<proteinExistence type="predicted"/>
<comment type="caution">
    <text evidence="2">The sequence shown here is derived from an EMBL/GenBank/DDBJ whole genome shotgun (WGS) entry which is preliminary data.</text>
</comment>
<keyword evidence="1" id="KW-0812">Transmembrane</keyword>
<accession>A0A1G2EVD2</accession>
<dbReference type="EMBL" id="MHMQ01000039">
    <property type="protein sequence ID" value="OGZ29321.1"/>
    <property type="molecule type" value="Genomic_DNA"/>
</dbReference>
<keyword evidence="1" id="KW-1133">Transmembrane helix</keyword>
<evidence type="ECO:0000313" key="2">
    <source>
        <dbReference type="EMBL" id="OGZ29321.1"/>
    </source>
</evidence>
<protein>
    <submittedName>
        <fullName evidence="2">Uncharacterized protein</fullName>
    </submittedName>
</protein>
<organism evidence="2 3">
    <name type="scientific">Candidatus Niyogibacteria bacterium RIFCSPLOWO2_01_FULL_45_48</name>
    <dbReference type="NCBI Taxonomy" id="1801724"/>
    <lineage>
        <taxon>Bacteria</taxon>
        <taxon>Candidatus Niyogiibacteriota</taxon>
    </lineage>
</organism>
<reference evidence="2 3" key="1">
    <citation type="journal article" date="2016" name="Nat. Commun.">
        <title>Thousands of microbial genomes shed light on interconnected biogeochemical processes in an aquifer system.</title>
        <authorList>
            <person name="Anantharaman K."/>
            <person name="Brown C.T."/>
            <person name="Hug L.A."/>
            <person name="Sharon I."/>
            <person name="Castelle C.J."/>
            <person name="Probst A.J."/>
            <person name="Thomas B.C."/>
            <person name="Singh A."/>
            <person name="Wilkins M.J."/>
            <person name="Karaoz U."/>
            <person name="Brodie E.L."/>
            <person name="Williams K.H."/>
            <person name="Hubbard S.S."/>
            <person name="Banfield J.F."/>
        </authorList>
    </citation>
    <scope>NUCLEOTIDE SEQUENCE [LARGE SCALE GENOMIC DNA]</scope>
</reference>
<feature type="transmembrane region" description="Helical" evidence="1">
    <location>
        <begin position="64"/>
        <end position="88"/>
    </location>
</feature>
<feature type="transmembrane region" description="Helical" evidence="1">
    <location>
        <begin position="20"/>
        <end position="43"/>
    </location>
</feature>
<evidence type="ECO:0000313" key="3">
    <source>
        <dbReference type="Proteomes" id="UP000177486"/>
    </source>
</evidence>
<dbReference type="Proteomes" id="UP000177486">
    <property type="component" value="Unassembled WGS sequence"/>
</dbReference>
<evidence type="ECO:0000256" key="1">
    <source>
        <dbReference type="SAM" id="Phobius"/>
    </source>
</evidence>
<name>A0A1G2EVD2_9BACT</name>
<sequence length="140" mass="15303">MFFGIGSSISRVLGLLKPSYLGLGFLTATAAFLFLCALLYTLIQNLYPEGEGKDPISPKLKAMICGEIILTGFVFVGIVVAPFILLLFATKLPMFYFEAYLYSLVAIGIGAGTFRILRRTETKRIGINLPLDDISSDKPL</sequence>
<gene>
    <name evidence="2" type="ORF">A2931_02710</name>
</gene>
<keyword evidence="1" id="KW-0472">Membrane</keyword>
<feature type="transmembrane region" description="Helical" evidence="1">
    <location>
        <begin position="100"/>
        <end position="117"/>
    </location>
</feature>
<dbReference type="AlphaFoldDB" id="A0A1G2EVD2"/>